<keyword evidence="2" id="KW-1185">Reference proteome</keyword>
<gene>
    <name evidence="1" type="ORF">PoB_005435700</name>
</gene>
<accession>A0AAV4C8K5</accession>
<dbReference type="AlphaFoldDB" id="A0AAV4C8K5"/>
<sequence>MSGNQVKPGTSPSEILLGGVGGTMDSALRSAGTTLRLWVRAPSPAPWLDRRPEKPRSLFVEDRLYPKLYIQIRDTFAIQPFEKSLLVQQSY</sequence>
<protein>
    <submittedName>
        <fullName evidence="1">Uncharacterized protein</fullName>
    </submittedName>
</protein>
<evidence type="ECO:0000313" key="2">
    <source>
        <dbReference type="Proteomes" id="UP000735302"/>
    </source>
</evidence>
<dbReference type="EMBL" id="BLXT01005966">
    <property type="protein sequence ID" value="GFO27852.1"/>
    <property type="molecule type" value="Genomic_DNA"/>
</dbReference>
<comment type="caution">
    <text evidence="1">The sequence shown here is derived from an EMBL/GenBank/DDBJ whole genome shotgun (WGS) entry which is preliminary data.</text>
</comment>
<evidence type="ECO:0000313" key="1">
    <source>
        <dbReference type="EMBL" id="GFO27852.1"/>
    </source>
</evidence>
<dbReference type="Proteomes" id="UP000735302">
    <property type="component" value="Unassembled WGS sequence"/>
</dbReference>
<name>A0AAV4C8K5_9GAST</name>
<reference evidence="1 2" key="1">
    <citation type="journal article" date="2021" name="Elife">
        <title>Chloroplast acquisition without the gene transfer in kleptoplastic sea slugs, Plakobranchus ocellatus.</title>
        <authorList>
            <person name="Maeda T."/>
            <person name="Takahashi S."/>
            <person name="Yoshida T."/>
            <person name="Shimamura S."/>
            <person name="Takaki Y."/>
            <person name="Nagai Y."/>
            <person name="Toyoda A."/>
            <person name="Suzuki Y."/>
            <person name="Arimoto A."/>
            <person name="Ishii H."/>
            <person name="Satoh N."/>
            <person name="Nishiyama T."/>
            <person name="Hasebe M."/>
            <person name="Maruyama T."/>
            <person name="Minagawa J."/>
            <person name="Obokata J."/>
            <person name="Shigenobu S."/>
        </authorList>
    </citation>
    <scope>NUCLEOTIDE SEQUENCE [LARGE SCALE GENOMIC DNA]</scope>
</reference>
<organism evidence="1 2">
    <name type="scientific">Plakobranchus ocellatus</name>
    <dbReference type="NCBI Taxonomy" id="259542"/>
    <lineage>
        <taxon>Eukaryota</taxon>
        <taxon>Metazoa</taxon>
        <taxon>Spiralia</taxon>
        <taxon>Lophotrochozoa</taxon>
        <taxon>Mollusca</taxon>
        <taxon>Gastropoda</taxon>
        <taxon>Heterobranchia</taxon>
        <taxon>Euthyneura</taxon>
        <taxon>Panpulmonata</taxon>
        <taxon>Sacoglossa</taxon>
        <taxon>Placobranchoidea</taxon>
        <taxon>Plakobranchidae</taxon>
        <taxon>Plakobranchus</taxon>
    </lineage>
</organism>
<proteinExistence type="predicted"/>